<organism evidence="2 3">
    <name type="scientific">Streptomyces parvulus</name>
    <dbReference type="NCBI Taxonomy" id="146923"/>
    <lineage>
        <taxon>Bacteria</taxon>
        <taxon>Bacillati</taxon>
        <taxon>Actinomycetota</taxon>
        <taxon>Actinomycetes</taxon>
        <taxon>Kitasatosporales</taxon>
        <taxon>Streptomycetaceae</taxon>
        <taxon>Streptomyces</taxon>
    </lineage>
</organism>
<dbReference type="AlphaFoldDB" id="A0A369UZ25"/>
<sequence>MVKRDFSANALIPHGHHQNWDLIEEVIRELERVTDQWQGAETEITVRGKRELYGRYKSLIDAKVALGDDRRDVTEVDISRIERDGDDSDMYATVTLSKSQKDTSWVYASGPVKRDCEGLVRSLQNFILQAINFPDLARMNSGGGGDIESRLQHLHSAVKSGALARLASGHGDEAVEEACKSVGARLRQLSGLDDDGVSLVSNALGGRRLIQINDGASKTDASEQEGYMYLGMSLFKAARNPRAHRPSDPNFNTDEVVEWLSVASALHRALDRARVAPPPR</sequence>
<proteinExistence type="predicted"/>
<dbReference type="InterPro" id="IPR012654">
    <property type="entry name" value="CHP02391"/>
</dbReference>
<dbReference type="EMBL" id="QQBH01000026">
    <property type="protein sequence ID" value="RDD85523.1"/>
    <property type="molecule type" value="Genomic_DNA"/>
</dbReference>
<dbReference type="RefSeq" id="WP_114531880.1">
    <property type="nucleotide sequence ID" value="NZ_QQBH01000026.1"/>
</dbReference>
<evidence type="ECO:0000259" key="1">
    <source>
        <dbReference type="Pfam" id="PF09509"/>
    </source>
</evidence>
<gene>
    <name evidence="2" type="ORF">DVZ84_29660</name>
</gene>
<reference evidence="2 3" key="1">
    <citation type="submission" date="2018-07" db="EMBL/GenBank/DDBJ databases">
        <title>Genome guided investigation of antibiotics producing actinomycetales strain isolated from a Macau mangrove ecosystem.</title>
        <authorList>
            <person name="Hu D."/>
        </authorList>
    </citation>
    <scope>NUCLEOTIDE SEQUENCE [LARGE SCALE GENOMIC DNA]</scope>
    <source>
        <strain evidence="2 3">2297</strain>
    </source>
</reference>
<dbReference type="Proteomes" id="UP000253742">
    <property type="component" value="Unassembled WGS sequence"/>
</dbReference>
<dbReference type="NCBIfam" id="TIGR02391">
    <property type="entry name" value="hypoth_ymh"/>
    <property type="match status" value="1"/>
</dbReference>
<feature type="domain" description="Conserved hypothetical protein CHP02391" evidence="1">
    <location>
        <begin position="153"/>
        <end position="270"/>
    </location>
</feature>
<accession>A0A369UZ25</accession>
<protein>
    <submittedName>
        <fullName evidence="2">TIGR02391 family protein</fullName>
    </submittedName>
</protein>
<evidence type="ECO:0000313" key="2">
    <source>
        <dbReference type="EMBL" id="RDD85523.1"/>
    </source>
</evidence>
<dbReference type="OrthoDB" id="3189478at2"/>
<evidence type="ECO:0000313" key="3">
    <source>
        <dbReference type="Proteomes" id="UP000253742"/>
    </source>
</evidence>
<dbReference type="Pfam" id="PF09509">
    <property type="entry name" value="Hypoth_Ymh"/>
    <property type="match status" value="1"/>
</dbReference>
<comment type="caution">
    <text evidence="2">The sequence shown here is derived from an EMBL/GenBank/DDBJ whole genome shotgun (WGS) entry which is preliminary data.</text>
</comment>
<name>A0A369UZ25_9ACTN</name>